<proteinExistence type="predicted"/>
<keyword evidence="1" id="KW-1133">Transmembrane helix</keyword>
<keyword evidence="3" id="KW-1185">Reference proteome</keyword>
<feature type="transmembrane region" description="Helical" evidence="1">
    <location>
        <begin position="33"/>
        <end position="50"/>
    </location>
</feature>
<keyword evidence="1" id="KW-0472">Membrane</keyword>
<evidence type="ECO:0000256" key="1">
    <source>
        <dbReference type="SAM" id="Phobius"/>
    </source>
</evidence>
<dbReference type="InterPro" id="IPR010001">
    <property type="entry name" value="BofA"/>
</dbReference>
<organism evidence="2 3">
    <name type="scientific">Paenibacillus hodogayensis</name>
    <dbReference type="NCBI Taxonomy" id="279208"/>
    <lineage>
        <taxon>Bacteria</taxon>
        <taxon>Bacillati</taxon>
        <taxon>Bacillota</taxon>
        <taxon>Bacilli</taxon>
        <taxon>Bacillales</taxon>
        <taxon>Paenibacillaceae</taxon>
        <taxon>Paenibacillus</taxon>
    </lineage>
</organism>
<evidence type="ECO:0000313" key="2">
    <source>
        <dbReference type="EMBL" id="MFB9754369.1"/>
    </source>
</evidence>
<feature type="transmembrane region" description="Helical" evidence="1">
    <location>
        <begin position="62"/>
        <end position="86"/>
    </location>
</feature>
<name>A0ABV5W1D0_9BACL</name>
<keyword evidence="1" id="KW-0812">Transmembrane</keyword>
<evidence type="ECO:0000313" key="3">
    <source>
        <dbReference type="Proteomes" id="UP001589619"/>
    </source>
</evidence>
<comment type="caution">
    <text evidence="2">The sequence shown here is derived from an EMBL/GenBank/DDBJ whole genome shotgun (WGS) entry which is preliminary data.</text>
</comment>
<protein>
    <submittedName>
        <fullName evidence="2">Pro-sigmaK processing inhibitor BofA family protein</fullName>
    </submittedName>
</protein>
<gene>
    <name evidence="2" type="ORF">ACFFNY_22595</name>
</gene>
<accession>A0ABV5W1D0</accession>
<reference evidence="2 3" key="1">
    <citation type="submission" date="2024-09" db="EMBL/GenBank/DDBJ databases">
        <authorList>
            <person name="Sun Q."/>
            <person name="Mori K."/>
        </authorList>
    </citation>
    <scope>NUCLEOTIDE SEQUENCE [LARGE SCALE GENOMIC DNA]</scope>
    <source>
        <strain evidence="2 3">JCM 12520</strain>
    </source>
</reference>
<dbReference type="EMBL" id="JBHMAG010000014">
    <property type="protein sequence ID" value="MFB9754369.1"/>
    <property type="molecule type" value="Genomic_DNA"/>
</dbReference>
<dbReference type="Proteomes" id="UP001589619">
    <property type="component" value="Unassembled WGS sequence"/>
</dbReference>
<dbReference type="Pfam" id="PF07441">
    <property type="entry name" value="BofA"/>
    <property type="match status" value="1"/>
</dbReference>
<dbReference type="RefSeq" id="WP_344913638.1">
    <property type="nucleotide sequence ID" value="NZ_BAAAYO010000013.1"/>
</dbReference>
<sequence length="87" mass="9747">MHFVWLGLLIVSSLLLIITLVRRKGSWQWLGYAMLHIVVAAFLLYFVNLVGTQYDFRIPLNIPTVATTIILGAPGILMLIGLKIVLL</sequence>